<sequence>MGVAAILVLTGCARQDDVTFARQVVTDMTRGRYAVRKLIDWPNFVAFEKSVGSEYNALPNAEEKQNYERSFIDSFKKGFREQKGSMKAFTGWRLFSRKDPDLRIVAADLAGGKIIFFVAVKSERGKRKIVELKLMQVLDAEKFKAYEEEMKK</sequence>
<dbReference type="KEGG" id="vai:BU251_00140"/>
<evidence type="ECO:0000313" key="1">
    <source>
        <dbReference type="EMBL" id="QAT16258.1"/>
    </source>
</evidence>
<name>A0A410P2E4_VELA1</name>
<proteinExistence type="predicted"/>
<organism evidence="1 2">
    <name type="scientific">Velamenicoccus archaeovorus</name>
    <dbReference type="NCBI Taxonomy" id="1930593"/>
    <lineage>
        <taxon>Bacteria</taxon>
        <taxon>Pseudomonadati</taxon>
        <taxon>Candidatus Omnitrophota</taxon>
        <taxon>Candidatus Velamenicoccus</taxon>
    </lineage>
</organism>
<keyword evidence="2" id="KW-1185">Reference proteome</keyword>
<evidence type="ECO:0000313" key="2">
    <source>
        <dbReference type="Proteomes" id="UP000287243"/>
    </source>
</evidence>
<accession>A0A410P2E4</accession>
<dbReference type="Proteomes" id="UP000287243">
    <property type="component" value="Chromosome"/>
</dbReference>
<dbReference type="AlphaFoldDB" id="A0A410P2E4"/>
<reference evidence="1 2" key="1">
    <citation type="submission" date="2017-01" db="EMBL/GenBank/DDBJ databases">
        <title>First insights into the biology of 'candidatus Vampirococcus archaeovorus'.</title>
        <authorList>
            <person name="Kizina J."/>
            <person name="Jordan S."/>
            <person name="Stueber K."/>
            <person name="Reinhardt R."/>
            <person name="Harder J."/>
        </authorList>
    </citation>
    <scope>NUCLEOTIDE SEQUENCE [LARGE SCALE GENOMIC DNA]</scope>
    <source>
        <strain evidence="1 2">LiM</strain>
    </source>
</reference>
<gene>
    <name evidence="1" type="ORF">BU251_00140</name>
</gene>
<dbReference type="EMBL" id="CP019384">
    <property type="protein sequence ID" value="QAT16258.1"/>
    <property type="molecule type" value="Genomic_DNA"/>
</dbReference>
<protein>
    <submittedName>
        <fullName evidence="1">Uncharacterized protein</fullName>
    </submittedName>
</protein>